<dbReference type="Gene3D" id="1.10.260.40">
    <property type="entry name" value="lambda repressor-like DNA-binding domains"/>
    <property type="match status" value="1"/>
</dbReference>
<proteinExistence type="predicted"/>
<comment type="caution">
    <text evidence="1">The sequence shown here is derived from an EMBL/GenBank/DDBJ whole genome shotgun (WGS) entry which is preliminary data.</text>
</comment>
<evidence type="ECO:0000313" key="1">
    <source>
        <dbReference type="EMBL" id="GEK38034.1"/>
    </source>
</evidence>
<accession>A0A510WFU4</accession>
<dbReference type="EMBL" id="BJUG01000015">
    <property type="protein sequence ID" value="GEK38034.1"/>
    <property type="molecule type" value="Genomic_DNA"/>
</dbReference>
<dbReference type="Proteomes" id="UP000321361">
    <property type="component" value="Unassembled WGS sequence"/>
</dbReference>
<dbReference type="AlphaFoldDB" id="A0A510WFU4"/>
<dbReference type="GO" id="GO:0003677">
    <property type="term" value="F:DNA binding"/>
    <property type="evidence" value="ECO:0007669"/>
    <property type="project" value="InterPro"/>
</dbReference>
<dbReference type="SUPFAM" id="SSF47413">
    <property type="entry name" value="lambda repressor-like DNA-binding domains"/>
    <property type="match status" value="1"/>
</dbReference>
<name>A0A510WFU4_ENTTH</name>
<protein>
    <submittedName>
        <fullName evidence="1">Uncharacterized protein</fullName>
    </submittedName>
</protein>
<organism evidence="1 2">
    <name type="scientific">Enterococcus thailandicus</name>
    <dbReference type="NCBI Taxonomy" id="417368"/>
    <lineage>
        <taxon>Bacteria</taxon>
        <taxon>Bacillati</taxon>
        <taxon>Bacillota</taxon>
        <taxon>Bacilli</taxon>
        <taxon>Lactobacillales</taxon>
        <taxon>Enterococcaceae</taxon>
        <taxon>Enterococcus</taxon>
    </lineage>
</organism>
<dbReference type="InterPro" id="IPR010982">
    <property type="entry name" value="Lambda_DNA-bd_dom_sf"/>
</dbReference>
<sequence>MGAERSIQGHKVFLRLIISSSRKWLTGVPRALERAVKLSRLGSVTEFSHLATACCVEKIFSAQCVSSWQTGRTIPKPYQMKMLSEILSVPMNELFSDVFNKVNS</sequence>
<reference evidence="1 2" key="1">
    <citation type="submission" date="2019-07" db="EMBL/GenBank/DDBJ databases">
        <title>Whole genome shotgun sequence of Enterococcus thailandicus NBRC 101867.</title>
        <authorList>
            <person name="Hosoyama A."/>
            <person name="Uohara A."/>
            <person name="Ohji S."/>
            <person name="Ichikawa N."/>
        </authorList>
    </citation>
    <scope>NUCLEOTIDE SEQUENCE [LARGE SCALE GENOMIC DNA]</scope>
    <source>
        <strain evidence="1 2">NBRC 101867</strain>
    </source>
</reference>
<gene>
    <name evidence="1" type="ORF">ETH01_23210</name>
</gene>
<evidence type="ECO:0000313" key="2">
    <source>
        <dbReference type="Proteomes" id="UP000321361"/>
    </source>
</evidence>